<evidence type="ECO:0000313" key="9">
    <source>
        <dbReference type="Proteomes" id="UP000076927"/>
    </source>
</evidence>
<dbReference type="NCBIfam" id="TIGR00675">
    <property type="entry name" value="dcm"/>
    <property type="match status" value="1"/>
</dbReference>
<dbReference type="GO" id="GO:0032259">
    <property type="term" value="P:methylation"/>
    <property type="evidence" value="ECO:0007669"/>
    <property type="project" value="UniProtKB-KW"/>
</dbReference>
<feature type="active site" evidence="5">
    <location>
        <position position="88"/>
    </location>
</feature>
<dbReference type="AlphaFoldDB" id="A0A172TEC5"/>
<evidence type="ECO:0000313" key="8">
    <source>
        <dbReference type="EMBL" id="ANE45247.1"/>
    </source>
</evidence>
<accession>A0A172TEC5</accession>
<keyword evidence="4" id="KW-0680">Restriction system</keyword>
<dbReference type="EC" id="2.1.1.37" evidence="7"/>
<dbReference type="InterPro" id="IPR029063">
    <property type="entry name" value="SAM-dependent_MTases_sf"/>
</dbReference>
<keyword evidence="3 5" id="KW-0949">S-adenosyl-L-methionine</keyword>
<evidence type="ECO:0000256" key="4">
    <source>
        <dbReference type="ARBA" id="ARBA00022747"/>
    </source>
</evidence>
<dbReference type="Gene3D" id="3.40.50.150">
    <property type="entry name" value="Vaccinia Virus protein VP39"/>
    <property type="match status" value="1"/>
</dbReference>
<dbReference type="GO" id="GO:0009307">
    <property type="term" value="P:DNA restriction-modification system"/>
    <property type="evidence" value="ECO:0007669"/>
    <property type="project" value="UniProtKB-KW"/>
</dbReference>
<evidence type="ECO:0000256" key="7">
    <source>
        <dbReference type="RuleBase" id="RU000417"/>
    </source>
</evidence>
<dbReference type="InterPro" id="IPR018117">
    <property type="entry name" value="C5_DNA_meth_AS"/>
</dbReference>
<dbReference type="KEGG" id="pswu:SY83_01660"/>
<dbReference type="SUPFAM" id="SSF53335">
    <property type="entry name" value="S-adenosyl-L-methionine-dependent methyltransferases"/>
    <property type="match status" value="1"/>
</dbReference>
<dbReference type="PROSITE" id="PS00094">
    <property type="entry name" value="C5_MTASE_1"/>
    <property type="match status" value="1"/>
</dbReference>
<reference evidence="8 9" key="1">
    <citation type="submission" date="2015-01" db="EMBL/GenBank/DDBJ databases">
        <title>Paenibacillus swuensis/DY6/whole genome sequencing.</title>
        <authorList>
            <person name="Kim M.K."/>
            <person name="Srinivasan S."/>
            <person name="Lee J.-J."/>
        </authorList>
    </citation>
    <scope>NUCLEOTIDE SEQUENCE [LARGE SCALE GENOMIC DNA]</scope>
    <source>
        <strain evidence="8 9">DY6</strain>
    </source>
</reference>
<evidence type="ECO:0000256" key="6">
    <source>
        <dbReference type="RuleBase" id="RU000416"/>
    </source>
</evidence>
<dbReference type="EMBL" id="CP011388">
    <property type="protein sequence ID" value="ANE45247.1"/>
    <property type="molecule type" value="Genomic_DNA"/>
</dbReference>
<dbReference type="Gene3D" id="3.90.120.10">
    <property type="entry name" value="DNA Methylase, subunit A, domain 2"/>
    <property type="match status" value="1"/>
</dbReference>
<evidence type="ECO:0000256" key="5">
    <source>
        <dbReference type="PROSITE-ProRule" id="PRU01016"/>
    </source>
</evidence>
<keyword evidence="9" id="KW-1185">Reference proteome</keyword>
<proteinExistence type="inferred from homology"/>
<evidence type="ECO:0000256" key="2">
    <source>
        <dbReference type="ARBA" id="ARBA00022679"/>
    </source>
</evidence>
<keyword evidence="2 5" id="KW-0808">Transferase</keyword>
<organism evidence="8 9">
    <name type="scientific">Paenibacillus swuensis</name>
    <dbReference type="NCBI Taxonomy" id="1178515"/>
    <lineage>
        <taxon>Bacteria</taxon>
        <taxon>Bacillati</taxon>
        <taxon>Bacillota</taxon>
        <taxon>Bacilli</taxon>
        <taxon>Bacillales</taxon>
        <taxon>Paenibacillaceae</taxon>
        <taxon>Paenibacillus</taxon>
    </lineage>
</organism>
<dbReference type="PANTHER" id="PTHR10629:SF52">
    <property type="entry name" value="DNA (CYTOSINE-5)-METHYLTRANSFERASE 1"/>
    <property type="match status" value="1"/>
</dbReference>
<dbReference type="REBASE" id="145670">
    <property type="entry name" value="M.PswDY6ORF1660P"/>
</dbReference>
<dbReference type="PRINTS" id="PR00105">
    <property type="entry name" value="C5METTRFRASE"/>
</dbReference>
<dbReference type="InterPro" id="IPR001525">
    <property type="entry name" value="C5_MeTfrase"/>
</dbReference>
<keyword evidence="1 5" id="KW-0489">Methyltransferase</keyword>
<dbReference type="GO" id="GO:0003677">
    <property type="term" value="F:DNA binding"/>
    <property type="evidence" value="ECO:0007669"/>
    <property type="project" value="TreeGrafter"/>
</dbReference>
<gene>
    <name evidence="8" type="ORF">SY83_01660</name>
</gene>
<dbReference type="Proteomes" id="UP000076927">
    <property type="component" value="Chromosome"/>
</dbReference>
<sequence>MKFKKGELFNGPGGFAWGAKQVKVIHPVTNEEFSIEHTWSNDYCESACDTYTYNICPDRPETVHRGDVRNLNINTLENIDGFIYGFPCNDFSQVGEKKGFDGTFGPLYSYGIQVMNHHNPLWFIAENVGGLQSANEGKAFIKILTDMSEAGNFGGYRLTPHLYNFADYGVPQSRQRILIVGIRRDLNMEFKVPAPTHGPGREFSYKTSFEALMNDPIFKDTPNHDMPVHNARVIQFLKHIPEGQNAWYEGIPEEMRLKVKGAKMSQIYRRLDRSTPSYTVTGSGGGGTSMYHWEEPRALTNRERARLQTFPDNFLFKGTKEKVRQQVGMAVPPEGAKMVLEAIMRTFAGIEYDSVAPKWNIDDMLRKSQLEELVLI</sequence>
<comment type="similarity">
    <text evidence="5 6">Belongs to the class I-like SAM-binding methyltransferase superfamily. C5-methyltransferase family.</text>
</comment>
<dbReference type="RefSeq" id="WP_068603643.1">
    <property type="nucleotide sequence ID" value="NZ_CP011388.1"/>
</dbReference>
<dbReference type="Pfam" id="PF00145">
    <property type="entry name" value="DNA_methylase"/>
    <property type="match status" value="1"/>
</dbReference>
<dbReference type="InterPro" id="IPR050390">
    <property type="entry name" value="C5-Methyltransferase"/>
</dbReference>
<protein>
    <recommendedName>
        <fullName evidence="7">Cytosine-specific methyltransferase</fullName>
        <ecNumber evidence="7">2.1.1.37</ecNumber>
    </recommendedName>
</protein>
<dbReference type="PROSITE" id="PS51679">
    <property type="entry name" value="SAM_MT_C5"/>
    <property type="match status" value="1"/>
</dbReference>
<name>A0A172TEC5_9BACL</name>
<dbReference type="STRING" id="1178515.SY83_01660"/>
<dbReference type="OrthoDB" id="9813719at2"/>
<evidence type="ECO:0000256" key="3">
    <source>
        <dbReference type="ARBA" id="ARBA00022691"/>
    </source>
</evidence>
<evidence type="ECO:0000256" key="1">
    <source>
        <dbReference type="ARBA" id="ARBA00022603"/>
    </source>
</evidence>
<comment type="catalytic activity">
    <reaction evidence="7">
        <text>a 2'-deoxycytidine in DNA + S-adenosyl-L-methionine = a 5-methyl-2'-deoxycytidine in DNA + S-adenosyl-L-homocysteine + H(+)</text>
        <dbReference type="Rhea" id="RHEA:13681"/>
        <dbReference type="Rhea" id="RHEA-COMP:11369"/>
        <dbReference type="Rhea" id="RHEA-COMP:11370"/>
        <dbReference type="ChEBI" id="CHEBI:15378"/>
        <dbReference type="ChEBI" id="CHEBI:57856"/>
        <dbReference type="ChEBI" id="CHEBI:59789"/>
        <dbReference type="ChEBI" id="CHEBI:85452"/>
        <dbReference type="ChEBI" id="CHEBI:85454"/>
        <dbReference type="EC" id="2.1.1.37"/>
    </reaction>
</comment>
<dbReference type="PATRIC" id="fig|1178515.4.peg.308"/>
<dbReference type="GO" id="GO:0044027">
    <property type="term" value="P:negative regulation of gene expression via chromosomal CpG island methylation"/>
    <property type="evidence" value="ECO:0007669"/>
    <property type="project" value="TreeGrafter"/>
</dbReference>
<dbReference type="PANTHER" id="PTHR10629">
    <property type="entry name" value="CYTOSINE-SPECIFIC METHYLTRANSFERASE"/>
    <property type="match status" value="1"/>
</dbReference>
<dbReference type="GO" id="GO:0003886">
    <property type="term" value="F:DNA (cytosine-5-)-methyltransferase activity"/>
    <property type="evidence" value="ECO:0007669"/>
    <property type="project" value="UniProtKB-EC"/>
</dbReference>